<dbReference type="EMBL" id="JAHUTJ010025288">
    <property type="protein sequence ID" value="MED6273875.1"/>
    <property type="molecule type" value="Genomic_DNA"/>
</dbReference>
<dbReference type="Proteomes" id="UP001352852">
    <property type="component" value="Unassembled WGS sequence"/>
</dbReference>
<reference evidence="1 2" key="1">
    <citation type="submission" date="2021-06" db="EMBL/GenBank/DDBJ databases">
        <authorList>
            <person name="Palmer J.M."/>
        </authorList>
    </citation>
    <scope>NUCLEOTIDE SEQUENCE [LARGE SCALE GENOMIC DNA]</scope>
    <source>
        <strain evidence="1 2">CL_MEX2019</strain>
        <tissue evidence="1">Muscle</tissue>
    </source>
</reference>
<comment type="caution">
    <text evidence="1">The sequence shown here is derived from an EMBL/GenBank/DDBJ whole genome shotgun (WGS) entry which is preliminary data.</text>
</comment>
<evidence type="ECO:0000313" key="1">
    <source>
        <dbReference type="EMBL" id="MED6273875.1"/>
    </source>
</evidence>
<gene>
    <name evidence="1" type="ORF">CHARACLAT_010772</name>
</gene>
<sequence length="152" mass="16537">MSLTKYALQRAQLLFRISFLSLVTTRLSSHSFLQLHSALNSEFNSKAKMLGFVPPIGRSASLGVNGGSGLASAGLDAQLLHDDWMICLRLNPFLIDSEMSESAILKLSFPSLMDPSADSPHPPGGGNQLICCRQQRNTHVLQMIHLALSFSV</sequence>
<accession>A0ABU7DHB1</accession>
<keyword evidence="2" id="KW-1185">Reference proteome</keyword>
<proteinExistence type="predicted"/>
<organism evidence="1 2">
    <name type="scientific">Characodon lateralis</name>
    <dbReference type="NCBI Taxonomy" id="208331"/>
    <lineage>
        <taxon>Eukaryota</taxon>
        <taxon>Metazoa</taxon>
        <taxon>Chordata</taxon>
        <taxon>Craniata</taxon>
        <taxon>Vertebrata</taxon>
        <taxon>Euteleostomi</taxon>
        <taxon>Actinopterygii</taxon>
        <taxon>Neopterygii</taxon>
        <taxon>Teleostei</taxon>
        <taxon>Neoteleostei</taxon>
        <taxon>Acanthomorphata</taxon>
        <taxon>Ovalentaria</taxon>
        <taxon>Atherinomorphae</taxon>
        <taxon>Cyprinodontiformes</taxon>
        <taxon>Goodeidae</taxon>
        <taxon>Characodon</taxon>
    </lineage>
</organism>
<protein>
    <submittedName>
        <fullName evidence="1">Uncharacterized protein</fullName>
    </submittedName>
</protein>
<evidence type="ECO:0000313" key="2">
    <source>
        <dbReference type="Proteomes" id="UP001352852"/>
    </source>
</evidence>
<name>A0ABU7DHB1_9TELE</name>